<protein>
    <recommendedName>
        <fullName evidence="1">TPM domain-containing protein</fullName>
    </recommendedName>
</protein>
<dbReference type="PANTHER" id="PTHR30373">
    <property type="entry name" value="UPF0603 PROTEIN YGCG"/>
    <property type="match status" value="1"/>
</dbReference>
<dbReference type="Gene3D" id="3.10.310.50">
    <property type="match status" value="1"/>
</dbReference>
<sequence length="146" mass="16569">MSKTKPFFTETEEQQIVAAIQKAEKNTSGEIRVHIEPTFKGEDVMSRAITVFNDLKMFETDARNGVLFYVATEDKQFVILGDDGINEVVPDLFWETTKNKVINQFKQGQFAQGLIDGIKEAGNQLKTYFKYQSDDTNELSDEISKG</sequence>
<dbReference type="Pfam" id="PF04536">
    <property type="entry name" value="TPM_phosphatase"/>
    <property type="match status" value="1"/>
</dbReference>
<gene>
    <name evidence="2" type="ORF">AXE80_09790</name>
</gene>
<dbReference type="STRING" id="1790137.AXE80_09790"/>
<keyword evidence="3" id="KW-1185">Reference proteome</keyword>
<evidence type="ECO:0000259" key="1">
    <source>
        <dbReference type="Pfam" id="PF04536"/>
    </source>
</evidence>
<dbReference type="EMBL" id="CP014224">
    <property type="protein sequence ID" value="ANW96550.1"/>
    <property type="molecule type" value="Genomic_DNA"/>
</dbReference>
<evidence type="ECO:0000313" key="3">
    <source>
        <dbReference type="Proteomes" id="UP000092967"/>
    </source>
</evidence>
<dbReference type="RefSeq" id="WP_068826797.1">
    <property type="nucleotide sequence ID" value="NZ_CP014224.1"/>
</dbReference>
<accession>A0A1B1Y704</accession>
<dbReference type="PANTHER" id="PTHR30373:SF8">
    <property type="entry name" value="BLL7265 PROTEIN"/>
    <property type="match status" value="1"/>
</dbReference>
<reference evidence="2 3" key="1">
    <citation type="submission" date="2016-02" db="EMBL/GenBank/DDBJ databases">
        <authorList>
            <person name="Wen L."/>
            <person name="He K."/>
            <person name="Yang H."/>
        </authorList>
    </citation>
    <scope>NUCLEOTIDE SEQUENCE [LARGE SCALE GENOMIC DNA]</scope>
    <source>
        <strain evidence="2 3">CZ1127</strain>
    </source>
</reference>
<dbReference type="OrthoDB" id="9786161at2"/>
<dbReference type="KEGG" id="wfu:AXE80_09790"/>
<evidence type="ECO:0000313" key="2">
    <source>
        <dbReference type="EMBL" id="ANW96550.1"/>
    </source>
</evidence>
<name>A0A1B1Y704_9FLAO</name>
<dbReference type="Proteomes" id="UP000092967">
    <property type="component" value="Chromosome"/>
</dbReference>
<feature type="domain" description="TPM" evidence="1">
    <location>
        <begin position="7"/>
        <end position="122"/>
    </location>
</feature>
<dbReference type="InterPro" id="IPR007621">
    <property type="entry name" value="TPM_dom"/>
</dbReference>
<proteinExistence type="predicted"/>
<organism evidence="2 3">
    <name type="scientific">Wenyingzhuangia fucanilytica</name>
    <dbReference type="NCBI Taxonomy" id="1790137"/>
    <lineage>
        <taxon>Bacteria</taxon>
        <taxon>Pseudomonadati</taxon>
        <taxon>Bacteroidota</taxon>
        <taxon>Flavobacteriia</taxon>
        <taxon>Flavobacteriales</taxon>
        <taxon>Flavobacteriaceae</taxon>
        <taxon>Wenyingzhuangia</taxon>
    </lineage>
</organism>
<dbReference type="AlphaFoldDB" id="A0A1B1Y704"/>